<dbReference type="Gene3D" id="2.100.10.30">
    <property type="entry name" value="Jacalin-like lectin domain"/>
    <property type="match status" value="1"/>
</dbReference>
<keyword evidence="6" id="KW-1185">Reference proteome</keyword>
<feature type="domain" description="Jacalin-type lectin" evidence="4">
    <location>
        <begin position="1"/>
        <end position="129"/>
    </location>
</feature>
<dbReference type="Pfam" id="PF01419">
    <property type="entry name" value="Jacalin"/>
    <property type="match status" value="1"/>
</dbReference>
<dbReference type="EMBL" id="JAUHHV010000004">
    <property type="protein sequence ID" value="KAK1427338.1"/>
    <property type="molecule type" value="Genomic_DNA"/>
</dbReference>
<dbReference type="Proteomes" id="UP001229421">
    <property type="component" value="Unassembled WGS sequence"/>
</dbReference>
<dbReference type="CDD" id="cd09612">
    <property type="entry name" value="Jacalin"/>
    <property type="match status" value="1"/>
</dbReference>
<accession>A0AAD8NZ79</accession>
<gene>
    <name evidence="5" type="ORF">QVD17_16021</name>
</gene>
<organism evidence="5 6">
    <name type="scientific">Tagetes erecta</name>
    <name type="common">African marigold</name>
    <dbReference type="NCBI Taxonomy" id="13708"/>
    <lineage>
        <taxon>Eukaryota</taxon>
        <taxon>Viridiplantae</taxon>
        <taxon>Streptophyta</taxon>
        <taxon>Embryophyta</taxon>
        <taxon>Tracheophyta</taxon>
        <taxon>Spermatophyta</taxon>
        <taxon>Magnoliopsida</taxon>
        <taxon>eudicotyledons</taxon>
        <taxon>Gunneridae</taxon>
        <taxon>Pentapetalae</taxon>
        <taxon>asterids</taxon>
        <taxon>campanulids</taxon>
        <taxon>Asterales</taxon>
        <taxon>Asteraceae</taxon>
        <taxon>Asteroideae</taxon>
        <taxon>Heliantheae alliance</taxon>
        <taxon>Tageteae</taxon>
        <taxon>Tagetes</taxon>
    </lineage>
</organism>
<dbReference type="InterPro" id="IPR036404">
    <property type="entry name" value="Jacalin-like_lectin_dom_sf"/>
</dbReference>
<protein>
    <recommendedName>
        <fullName evidence="4">Jacalin-type lectin domain-containing protein</fullName>
    </recommendedName>
</protein>
<dbReference type="PANTHER" id="PTHR47293:SF66">
    <property type="entry name" value="JACALIN-RELATED LECTIN 11-RELATED"/>
    <property type="match status" value="1"/>
</dbReference>
<dbReference type="SUPFAM" id="SSF51101">
    <property type="entry name" value="Mannose-binding lectins"/>
    <property type="match status" value="1"/>
</dbReference>
<dbReference type="PANTHER" id="PTHR47293">
    <property type="entry name" value="JACALIN-RELATED LECTIN 3"/>
    <property type="match status" value="1"/>
</dbReference>
<evidence type="ECO:0000256" key="1">
    <source>
        <dbReference type="ARBA" id="ARBA00006568"/>
    </source>
</evidence>
<reference evidence="5" key="1">
    <citation type="journal article" date="2023" name="bioRxiv">
        <title>Improved chromosome-level genome assembly for marigold (Tagetes erecta).</title>
        <authorList>
            <person name="Jiang F."/>
            <person name="Yuan L."/>
            <person name="Wang S."/>
            <person name="Wang H."/>
            <person name="Xu D."/>
            <person name="Wang A."/>
            <person name="Fan W."/>
        </authorList>
    </citation>
    <scope>NUCLEOTIDE SEQUENCE</scope>
    <source>
        <strain evidence="5">WSJ</strain>
        <tissue evidence="5">Leaf</tissue>
    </source>
</reference>
<dbReference type="InterPro" id="IPR001229">
    <property type="entry name" value="Jacalin-like_lectin_dom"/>
</dbReference>
<keyword evidence="2" id="KW-0430">Lectin</keyword>
<dbReference type="InterPro" id="IPR033734">
    <property type="entry name" value="Jacalin-like_lectin_dom_plant"/>
</dbReference>
<sequence>MLLFAKDIPPFALKVTKRKSDLMKLRPEKIKLLTVSNSKLILVKAKLKAICIDGPDEYLISIRGTYGSLCGYQVLRSISFETNKKLYGPYGAINTGTVFSHNAKGEVIIGFHGRASRHYITAIGVYAMPKALALASASAPTYI</sequence>
<evidence type="ECO:0000259" key="4">
    <source>
        <dbReference type="PROSITE" id="PS51752"/>
    </source>
</evidence>
<dbReference type="GO" id="GO:0030246">
    <property type="term" value="F:carbohydrate binding"/>
    <property type="evidence" value="ECO:0007669"/>
    <property type="project" value="UniProtKB-KW"/>
</dbReference>
<dbReference type="AlphaFoldDB" id="A0AAD8NZ79"/>
<evidence type="ECO:0000313" key="5">
    <source>
        <dbReference type="EMBL" id="KAK1427338.1"/>
    </source>
</evidence>
<evidence type="ECO:0000313" key="6">
    <source>
        <dbReference type="Proteomes" id="UP001229421"/>
    </source>
</evidence>
<evidence type="ECO:0000256" key="2">
    <source>
        <dbReference type="ARBA" id="ARBA00022734"/>
    </source>
</evidence>
<dbReference type="PROSITE" id="PS51752">
    <property type="entry name" value="JACALIN_LECTIN"/>
    <property type="match status" value="1"/>
</dbReference>
<keyword evidence="3" id="KW-0677">Repeat</keyword>
<evidence type="ECO:0000256" key="3">
    <source>
        <dbReference type="ARBA" id="ARBA00022737"/>
    </source>
</evidence>
<name>A0AAD8NZ79_TARER</name>
<comment type="caution">
    <text evidence="5">The sequence shown here is derived from an EMBL/GenBank/DDBJ whole genome shotgun (WGS) entry which is preliminary data.</text>
</comment>
<proteinExistence type="inferred from homology"/>
<comment type="similarity">
    <text evidence="1">Belongs to the jacalin lectin family.</text>
</comment>
<dbReference type="SMART" id="SM00915">
    <property type="entry name" value="Jacalin"/>
    <property type="match status" value="1"/>
</dbReference>